<dbReference type="InterPro" id="IPR035500">
    <property type="entry name" value="NHR-like_dom_sf"/>
</dbReference>
<keyword evidence="4" id="KW-0539">Nucleus</keyword>
<feature type="domain" description="NR LBD" evidence="6">
    <location>
        <begin position="200"/>
        <end position="471"/>
    </location>
</feature>
<evidence type="ECO:0000256" key="4">
    <source>
        <dbReference type="ARBA" id="ARBA00023242"/>
    </source>
</evidence>
<dbReference type="WBParaSite" id="ACRNAN_Path_918.g3538.t1">
    <property type="protein sequence ID" value="ACRNAN_Path_918.g3538.t1"/>
    <property type="gene ID" value="ACRNAN_Path_918.g3538"/>
</dbReference>
<evidence type="ECO:0000259" key="6">
    <source>
        <dbReference type="PROSITE" id="PS51843"/>
    </source>
</evidence>
<accession>A0A914CDA1</accession>
<dbReference type="PRINTS" id="PR00398">
    <property type="entry name" value="STRDHORMONER"/>
</dbReference>
<keyword evidence="2" id="KW-0804">Transcription</keyword>
<dbReference type="SUPFAM" id="SSF48508">
    <property type="entry name" value="Nuclear receptor ligand-binding domain"/>
    <property type="match status" value="1"/>
</dbReference>
<keyword evidence="7" id="KW-1185">Reference proteome</keyword>
<organism evidence="7 8">
    <name type="scientific">Acrobeloides nanus</name>
    <dbReference type="NCBI Taxonomy" id="290746"/>
    <lineage>
        <taxon>Eukaryota</taxon>
        <taxon>Metazoa</taxon>
        <taxon>Ecdysozoa</taxon>
        <taxon>Nematoda</taxon>
        <taxon>Chromadorea</taxon>
        <taxon>Rhabditida</taxon>
        <taxon>Tylenchina</taxon>
        <taxon>Cephalobomorpha</taxon>
        <taxon>Cephaloboidea</taxon>
        <taxon>Cephalobidae</taxon>
        <taxon>Acrobeloides</taxon>
    </lineage>
</organism>
<evidence type="ECO:0000256" key="5">
    <source>
        <dbReference type="SAM" id="MobiDB-lite"/>
    </source>
</evidence>
<sequence>MGRQSCRACRFKKCLEVGLTEDVLRHTKEKTGTRRAKNRTQKEAIIISVDSQESSSEPKEKSNERQKESHISEEKSKKSQVSLMRKNMKRPLQFREVGLIDRMSISCNCFMCISNSMTASRLDEEGASNSMAVQTKSNSSFYNNNMINPKRNFREKAQELQANSKQYSTQIYSPISCSSLSMSSNSSTDQDSHFLKLIKKLIKDDSTIRAKKCEVFRLHAEAVKLGRSFLGDKCTIGHSCYFTEGLHEVQIYDMSMVTSKELYSMIEWAQTLEDFKQLPLNIRLALLKRFAIYHLLLENGYQTASKSDSNNVWLIGNGTCYPRTVESLPIETQKLITPERRWRQEKLWNKWTNRCIDDVAIPMKELKLRPEEFVVLKLIMFFQSYEIWNLPERDQEINRLITESRNKAIQALFAFYKSTNVENYEERFGNVILFTSGVVSAAAVLSEAYQIMRLFVCKFDSITKQLLFDES</sequence>
<dbReference type="SUPFAM" id="SSF57716">
    <property type="entry name" value="Glucocorticoid receptor-like (DNA-binding domain)"/>
    <property type="match status" value="1"/>
</dbReference>
<dbReference type="Pfam" id="PF00104">
    <property type="entry name" value="Hormone_recep"/>
    <property type="match status" value="1"/>
</dbReference>
<dbReference type="SMART" id="SM00430">
    <property type="entry name" value="HOLI"/>
    <property type="match status" value="1"/>
</dbReference>
<keyword evidence="1" id="KW-0805">Transcription regulation</keyword>
<dbReference type="PROSITE" id="PS51843">
    <property type="entry name" value="NR_LBD"/>
    <property type="match status" value="1"/>
</dbReference>
<dbReference type="GO" id="GO:0008270">
    <property type="term" value="F:zinc ion binding"/>
    <property type="evidence" value="ECO:0007669"/>
    <property type="project" value="InterPro"/>
</dbReference>
<dbReference type="InterPro" id="IPR013088">
    <property type="entry name" value="Znf_NHR/GATA"/>
</dbReference>
<dbReference type="AlphaFoldDB" id="A0A914CDA1"/>
<keyword evidence="3" id="KW-0675">Receptor</keyword>
<dbReference type="InterPro" id="IPR001723">
    <property type="entry name" value="Nuclear_hrmn_rcpt"/>
</dbReference>
<evidence type="ECO:0000256" key="1">
    <source>
        <dbReference type="ARBA" id="ARBA00023015"/>
    </source>
</evidence>
<protein>
    <submittedName>
        <fullName evidence="8">NR LBD domain-containing protein</fullName>
    </submittedName>
</protein>
<evidence type="ECO:0000256" key="3">
    <source>
        <dbReference type="ARBA" id="ARBA00023170"/>
    </source>
</evidence>
<dbReference type="GO" id="GO:0006355">
    <property type="term" value="P:regulation of DNA-templated transcription"/>
    <property type="evidence" value="ECO:0007669"/>
    <property type="project" value="InterPro"/>
</dbReference>
<dbReference type="InterPro" id="IPR000536">
    <property type="entry name" value="Nucl_hrmn_rcpt_lig-bd"/>
</dbReference>
<feature type="compositionally biased region" description="Basic and acidic residues" evidence="5">
    <location>
        <begin position="56"/>
        <end position="77"/>
    </location>
</feature>
<evidence type="ECO:0000313" key="8">
    <source>
        <dbReference type="WBParaSite" id="ACRNAN_Path_918.g3538.t1"/>
    </source>
</evidence>
<dbReference type="Gene3D" id="1.10.565.10">
    <property type="entry name" value="Retinoid X Receptor"/>
    <property type="match status" value="1"/>
</dbReference>
<evidence type="ECO:0000313" key="7">
    <source>
        <dbReference type="Proteomes" id="UP000887540"/>
    </source>
</evidence>
<dbReference type="Gene3D" id="3.30.50.10">
    <property type="entry name" value="Erythroid Transcription Factor GATA-1, subunit A"/>
    <property type="match status" value="1"/>
</dbReference>
<name>A0A914CDA1_9BILA</name>
<reference evidence="8" key="1">
    <citation type="submission" date="2022-11" db="UniProtKB">
        <authorList>
            <consortium name="WormBaseParasite"/>
        </authorList>
    </citation>
    <scope>IDENTIFICATION</scope>
</reference>
<dbReference type="Proteomes" id="UP000887540">
    <property type="component" value="Unplaced"/>
</dbReference>
<feature type="region of interest" description="Disordered" evidence="5">
    <location>
        <begin position="30"/>
        <end position="83"/>
    </location>
</feature>
<proteinExistence type="predicted"/>
<evidence type="ECO:0000256" key="2">
    <source>
        <dbReference type="ARBA" id="ARBA00023163"/>
    </source>
</evidence>
<dbReference type="PANTHER" id="PTHR46587">
    <property type="entry name" value="NUCLEAR HORMONE RECEPTOR FAMILY"/>
    <property type="match status" value="1"/>
</dbReference>
<dbReference type="PANTHER" id="PTHR46587:SF7">
    <property type="entry name" value="NUCLEAR HORMONE RECEPTOR FAMILY MEMBER NHR-19"/>
    <property type="match status" value="1"/>
</dbReference>